<comment type="caution">
    <text evidence="1">The sequence shown here is derived from an EMBL/GenBank/DDBJ whole genome shotgun (WGS) entry which is preliminary data.</text>
</comment>
<reference evidence="1 2" key="3">
    <citation type="submission" date="2019-11" db="EMBL/GenBank/DDBJ databases">
        <title>A de novo genome assembly of a pear dwarfing rootstock.</title>
        <authorList>
            <person name="Wang F."/>
            <person name="Wang J."/>
            <person name="Li S."/>
            <person name="Zhang Y."/>
            <person name="Fang M."/>
            <person name="Ma L."/>
            <person name="Zhao Y."/>
            <person name="Jiang S."/>
        </authorList>
    </citation>
    <scope>NUCLEOTIDE SEQUENCE [LARGE SCALE GENOMIC DNA]</scope>
    <source>
        <strain evidence="1">S2</strain>
        <tissue evidence="1">Leaf</tissue>
    </source>
</reference>
<name>A0A5N5GN22_9ROSA</name>
<reference evidence="1 2" key="1">
    <citation type="submission" date="2019-09" db="EMBL/GenBank/DDBJ databases">
        <authorList>
            <person name="Ou C."/>
        </authorList>
    </citation>
    <scope>NUCLEOTIDE SEQUENCE [LARGE SCALE GENOMIC DNA]</scope>
    <source>
        <strain evidence="1">S2</strain>
        <tissue evidence="1">Leaf</tissue>
    </source>
</reference>
<evidence type="ECO:0000313" key="2">
    <source>
        <dbReference type="Proteomes" id="UP000327157"/>
    </source>
</evidence>
<organism evidence="1 2">
    <name type="scientific">Pyrus ussuriensis x Pyrus communis</name>
    <dbReference type="NCBI Taxonomy" id="2448454"/>
    <lineage>
        <taxon>Eukaryota</taxon>
        <taxon>Viridiplantae</taxon>
        <taxon>Streptophyta</taxon>
        <taxon>Embryophyta</taxon>
        <taxon>Tracheophyta</taxon>
        <taxon>Spermatophyta</taxon>
        <taxon>Magnoliopsida</taxon>
        <taxon>eudicotyledons</taxon>
        <taxon>Gunneridae</taxon>
        <taxon>Pentapetalae</taxon>
        <taxon>rosids</taxon>
        <taxon>fabids</taxon>
        <taxon>Rosales</taxon>
        <taxon>Rosaceae</taxon>
        <taxon>Amygdaloideae</taxon>
        <taxon>Maleae</taxon>
        <taxon>Pyrus</taxon>
    </lineage>
</organism>
<gene>
    <name evidence="1" type="ORF">D8674_023256</name>
</gene>
<keyword evidence="2" id="KW-1185">Reference proteome</keyword>
<protein>
    <submittedName>
        <fullName evidence="1">Uncharacterized protein</fullName>
    </submittedName>
</protein>
<dbReference type="AlphaFoldDB" id="A0A5N5GN22"/>
<evidence type="ECO:0000313" key="1">
    <source>
        <dbReference type="EMBL" id="KAB2616668.1"/>
    </source>
</evidence>
<sequence>MRMRISFSNGPICKSNGPVNNVSSRHSHSLLLNQGLGFKRPCQTLVLQRELALIAEALLQIPSPQLGLCSDYSAFERLQAWSKGGVWSDSYICLNFSIFRVVLCSVC</sequence>
<proteinExistence type="predicted"/>
<dbReference type="EMBL" id="SMOL01000402">
    <property type="protein sequence ID" value="KAB2616668.1"/>
    <property type="molecule type" value="Genomic_DNA"/>
</dbReference>
<reference evidence="2" key="2">
    <citation type="submission" date="2019-10" db="EMBL/GenBank/DDBJ databases">
        <title>A de novo genome assembly of a pear dwarfing rootstock.</title>
        <authorList>
            <person name="Wang F."/>
            <person name="Wang J."/>
            <person name="Li S."/>
            <person name="Zhang Y."/>
            <person name="Fang M."/>
            <person name="Ma L."/>
            <person name="Zhao Y."/>
            <person name="Jiang S."/>
        </authorList>
    </citation>
    <scope>NUCLEOTIDE SEQUENCE [LARGE SCALE GENOMIC DNA]</scope>
</reference>
<dbReference type="Proteomes" id="UP000327157">
    <property type="component" value="Chromosome 3"/>
</dbReference>
<accession>A0A5N5GN22</accession>